<feature type="transmembrane region" description="Helical" evidence="1">
    <location>
        <begin position="110"/>
        <end position="131"/>
    </location>
</feature>
<feature type="transmembrane region" description="Helical" evidence="1">
    <location>
        <begin position="84"/>
        <end position="103"/>
    </location>
</feature>
<dbReference type="Pfam" id="PF03707">
    <property type="entry name" value="MHYT"/>
    <property type="match status" value="2"/>
</dbReference>
<dbReference type="GO" id="GO:0016020">
    <property type="term" value="C:membrane"/>
    <property type="evidence" value="ECO:0007669"/>
    <property type="project" value="UniProtKB-UniRule"/>
</dbReference>
<dbReference type="InterPro" id="IPR005330">
    <property type="entry name" value="MHYT_dom"/>
</dbReference>
<dbReference type="OrthoDB" id="9793210at2"/>
<dbReference type="SMART" id="SM00267">
    <property type="entry name" value="GGDEF"/>
    <property type="match status" value="1"/>
</dbReference>
<name>A0A4R5Q8Z9_9PROT</name>
<gene>
    <name evidence="5" type="ORF">E2C06_31745</name>
</gene>
<dbReference type="CDD" id="cd01948">
    <property type="entry name" value="EAL"/>
    <property type="match status" value="1"/>
</dbReference>
<dbReference type="RefSeq" id="WP_133292579.1">
    <property type="nucleotide sequence ID" value="NZ_SMSJ01000108.1"/>
</dbReference>
<dbReference type="Pfam" id="PF00990">
    <property type="entry name" value="GGDEF"/>
    <property type="match status" value="1"/>
</dbReference>
<dbReference type="InterPro" id="IPR052155">
    <property type="entry name" value="Biofilm_reg_signaling"/>
</dbReference>
<dbReference type="Pfam" id="PF00563">
    <property type="entry name" value="EAL"/>
    <property type="match status" value="1"/>
</dbReference>
<dbReference type="AlphaFoldDB" id="A0A4R5Q8Z9"/>
<keyword evidence="1" id="KW-0812">Transmembrane</keyword>
<evidence type="ECO:0000313" key="5">
    <source>
        <dbReference type="EMBL" id="TDH58607.1"/>
    </source>
</evidence>
<evidence type="ECO:0000259" key="2">
    <source>
        <dbReference type="PROSITE" id="PS50883"/>
    </source>
</evidence>
<reference evidence="5 6" key="1">
    <citation type="journal article" date="2016" name="J. Microbiol.">
        <title>Dankookia rubra gen. nov., sp. nov., an alphaproteobacterium isolated from sediment of a shallow stream.</title>
        <authorList>
            <person name="Kim W.H."/>
            <person name="Kim D.H."/>
            <person name="Kang K."/>
            <person name="Ahn T.Y."/>
        </authorList>
    </citation>
    <scope>NUCLEOTIDE SEQUENCE [LARGE SCALE GENOMIC DNA]</scope>
    <source>
        <strain evidence="5 6">JCM30602</strain>
    </source>
</reference>
<proteinExistence type="predicted"/>
<protein>
    <submittedName>
        <fullName evidence="5">EAL domain-containing protein</fullName>
    </submittedName>
</protein>
<feature type="transmembrane region" description="Helical" evidence="1">
    <location>
        <begin position="48"/>
        <end position="72"/>
    </location>
</feature>
<dbReference type="SUPFAM" id="SSF55073">
    <property type="entry name" value="Nucleotide cyclase"/>
    <property type="match status" value="1"/>
</dbReference>
<evidence type="ECO:0000259" key="4">
    <source>
        <dbReference type="PROSITE" id="PS50924"/>
    </source>
</evidence>
<dbReference type="PROSITE" id="PS50883">
    <property type="entry name" value="EAL"/>
    <property type="match status" value="1"/>
</dbReference>
<dbReference type="NCBIfam" id="TIGR00254">
    <property type="entry name" value="GGDEF"/>
    <property type="match status" value="1"/>
</dbReference>
<dbReference type="CDD" id="cd01949">
    <property type="entry name" value="GGDEF"/>
    <property type="match status" value="1"/>
</dbReference>
<keyword evidence="1" id="KW-1133">Transmembrane helix</keyword>
<evidence type="ECO:0000256" key="1">
    <source>
        <dbReference type="PROSITE-ProRule" id="PRU00244"/>
    </source>
</evidence>
<dbReference type="PROSITE" id="PS50887">
    <property type="entry name" value="GGDEF"/>
    <property type="match status" value="1"/>
</dbReference>
<keyword evidence="1" id="KW-0472">Membrane</keyword>
<feature type="transmembrane region" description="Helical" evidence="1">
    <location>
        <begin position="14"/>
        <end position="36"/>
    </location>
</feature>
<dbReference type="Gene3D" id="3.30.450.20">
    <property type="entry name" value="PAS domain"/>
    <property type="match status" value="1"/>
</dbReference>
<dbReference type="Proteomes" id="UP000295096">
    <property type="component" value="Unassembled WGS sequence"/>
</dbReference>
<dbReference type="SUPFAM" id="SSF55785">
    <property type="entry name" value="PYP-like sensor domain (PAS domain)"/>
    <property type="match status" value="1"/>
</dbReference>
<dbReference type="InterPro" id="IPR035919">
    <property type="entry name" value="EAL_sf"/>
</dbReference>
<dbReference type="InterPro" id="IPR043128">
    <property type="entry name" value="Rev_trsase/Diguanyl_cyclase"/>
</dbReference>
<dbReference type="PANTHER" id="PTHR44757">
    <property type="entry name" value="DIGUANYLATE CYCLASE DGCP"/>
    <property type="match status" value="1"/>
</dbReference>
<evidence type="ECO:0000259" key="3">
    <source>
        <dbReference type="PROSITE" id="PS50887"/>
    </source>
</evidence>
<evidence type="ECO:0000313" key="6">
    <source>
        <dbReference type="Proteomes" id="UP000295096"/>
    </source>
</evidence>
<dbReference type="InterPro" id="IPR000160">
    <property type="entry name" value="GGDEF_dom"/>
</dbReference>
<feature type="domain" description="GGDEF" evidence="3">
    <location>
        <begin position="395"/>
        <end position="528"/>
    </location>
</feature>
<keyword evidence="6" id="KW-1185">Reference proteome</keyword>
<dbReference type="PANTHER" id="PTHR44757:SF2">
    <property type="entry name" value="BIOFILM ARCHITECTURE MAINTENANCE PROTEIN MBAA"/>
    <property type="match status" value="1"/>
</dbReference>
<feature type="transmembrane region" description="Helical" evidence="1">
    <location>
        <begin position="143"/>
        <end position="162"/>
    </location>
</feature>
<dbReference type="SMART" id="SM00052">
    <property type="entry name" value="EAL"/>
    <property type="match status" value="1"/>
</dbReference>
<feature type="domain" description="EAL" evidence="2">
    <location>
        <begin position="537"/>
        <end position="803"/>
    </location>
</feature>
<dbReference type="Gene3D" id="3.30.70.270">
    <property type="match status" value="1"/>
</dbReference>
<feature type="domain" description="MHYT" evidence="4">
    <location>
        <begin position="12"/>
        <end position="195"/>
    </location>
</feature>
<feature type="transmembrane region" description="Helical" evidence="1">
    <location>
        <begin position="211"/>
        <end position="233"/>
    </location>
</feature>
<accession>A0A4R5Q8Z9</accession>
<dbReference type="EMBL" id="SMSJ01000108">
    <property type="protein sequence ID" value="TDH58607.1"/>
    <property type="molecule type" value="Genomic_DNA"/>
</dbReference>
<dbReference type="InterPro" id="IPR035965">
    <property type="entry name" value="PAS-like_dom_sf"/>
</dbReference>
<dbReference type="Gene3D" id="3.20.20.450">
    <property type="entry name" value="EAL domain"/>
    <property type="match status" value="1"/>
</dbReference>
<comment type="caution">
    <text evidence="5">The sequence shown here is derived from an EMBL/GenBank/DDBJ whole genome shotgun (WGS) entry which is preliminary data.</text>
</comment>
<sequence length="812" mass="84188">MLRVIGCLGERHDLGLLALAAGLCLLASLAAFALLARAAGATRRGPRLFWLGLAGAAFGEGAWATHFVGMLAYDPGLPLAFAPWPTLASLAVMVLAAGLGLGLRLGRGAWFGGVVIGLGAGGMHYLGMAALRLPGRLEFDPPLVAASLLAGMALGGAALLVAARPGRPARAVAAALLAGAVLAQHGTGMAAVTLLPDGGVALPGAVLDRNWLAVVVGGSTAAALLAGAAVVAVRARLRAAASQQAAARLRDLAEASFEGIAILAADLRIADSNRRLAEMLGQAATGLPLGALLVRNATPGAATVEALVAEARQRTVTALLATAAGPLPVELRAGLLETEAGPRLVLTLRDLRERLQAEARIEHLAHHDALTGLANRSLLAERLGQALAHARQQGGAVAMLCIDLRRFGPLTDALGQAGGDAVLQAVALRLLRCVQPTDTVARIGGDRFGILRAGAPQPQDATVLARQVLDALAQPLDLPGRAVVVAACIGIAVAPADGDAPDTLLRHAGFALHRAKGGAQPGWRFFEPAVDARMQARRGLELDLRRALEHCAPGFGDSNPPRTEFEVFYQPTLDLRSRALRGFEALVRWRHPERGLIAPADFIPLAEETGLILPLGAWVLRRACAEAAGWPETMTLAVNLSPAQFAGGGLVPMVAEALGMAGLPPERLELEITETAMLQETETTLGILRGLQELGVGIAMDDFGTGYSSLGYLRRFPFDRLKIDRSFIEDLGQREASDAIVRAILALCSSLGIAVTAEGVETVEQAGALERVLDGHGEMLVQGWLFGRPAPAAEIAATWFAPGEAAAPLAVG</sequence>
<dbReference type="SUPFAM" id="SSF141868">
    <property type="entry name" value="EAL domain-like"/>
    <property type="match status" value="1"/>
</dbReference>
<organism evidence="5 6">
    <name type="scientific">Dankookia rubra</name>
    <dbReference type="NCBI Taxonomy" id="1442381"/>
    <lineage>
        <taxon>Bacteria</taxon>
        <taxon>Pseudomonadati</taxon>
        <taxon>Pseudomonadota</taxon>
        <taxon>Alphaproteobacteria</taxon>
        <taxon>Acetobacterales</taxon>
        <taxon>Roseomonadaceae</taxon>
        <taxon>Dankookia</taxon>
    </lineage>
</organism>
<dbReference type="InterPro" id="IPR001633">
    <property type="entry name" value="EAL_dom"/>
</dbReference>
<dbReference type="InterPro" id="IPR029787">
    <property type="entry name" value="Nucleotide_cyclase"/>
</dbReference>
<dbReference type="PROSITE" id="PS50924">
    <property type="entry name" value="MHYT"/>
    <property type="match status" value="1"/>
</dbReference>